<protein>
    <submittedName>
        <fullName evidence="2">Uncharacterized protein</fullName>
    </submittedName>
</protein>
<dbReference type="EMBL" id="JANPWB010000010">
    <property type="protein sequence ID" value="KAJ1137964.1"/>
    <property type="molecule type" value="Genomic_DNA"/>
</dbReference>
<reference evidence="2" key="1">
    <citation type="journal article" date="2022" name="bioRxiv">
        <title>Sequencing and chromosome-scale assembly of the giantPleurodeles waltlgenome.</title>
        <authorList>
            <person name="Brown T."/>
            <person name="Elewa A."/>
            <person name="Iarovenko S."/>
            <person name="Subramanian E."/>
            <person name="Araus A.J."/>
            <person name="Petzold A."/>
            <person name="Susuki M."/>
            <person name="Suzuki K.-i.T."/>
            <person name="Hayashi T."/>
            <person name="Toyoda A."/>
            <person name="Oliveira C."/>
            <person name="Osipova E."/>
            <person name="Leigh N.D."/>
            <person name="Simon A."/>
            <person name="Yun M.H."/>
        </authorList>
    </citation>
    <scope>NUCLEOTIDE SEQUENCE</scope>
    <source>
        <strain evidence="2">20211129_DDA</strain>
        <tissue evidence="2">Liver</tissue>
    </source>
</reference>
<comment type="caution">
    <text evidence="2">The sequence shown here is derived from an EMBL/GenBank/DDBJ whole genome shotgun (WGS) entry which is preliminary data.</text>
</comment>
<feature type="compositionally biased region" description="Polar residues" evidence="1">
    <location>
        <begin position="31"/>
        <end position="40"/>
    </location>
</feature>
<evidence type="ECO:0000256" key="1">
    <source>
        <dbReference type="SAM" id="MobiDB-lite"/>
    </source>
</evidence>
<feature type="compositionally biased region" description="Polar residues" evidence="1">
    <location>
        <begin position="73"/>
        <end position="85"/>
    </location>
</feature>
<evidence type="ECO:0000313" key="2">
    <source>
        <dbReference type="EMBL" id="KAJ1137964.1"/>
    </source>
</evidence>
<feature type="compositionally biased region" description="Basic and acidic residues" evidence="1">
    <location>
        <begin position="41"/>
        <end position="53"/>
    </location>
</feature>
<organism evidence="2 3">
    <name type="scientific">Pleurodeles waltl</name>
    <name type="common">Iberian ribbed newt</name>
    <dbReference type="NCBI Taxonomy" id="8319"/>
    <lineage>
        <taxon>Eukaryota</taxon>
        <taxon>Metazoa</taxon>
        <taxon>Chordata</taxon>
        <taxon>Craniata</taxon>
        <taxon>Vertebrata</taxon>
        <taxon>Euteleostomi</taxon>
        <taxon>Amphibia</taxon>
        <taxon>Batrachia</taxon>
        <taxon>Caudata</taxon>
        <taxon>Salamandroidea</taxon>
        <taxon>Salamandridae</taxon>
        <taxon>Pleurodelinae</taxon>
        <taxon>Pleurodeles</taxon>
    </lineage>
</organism>
<proteinExistence type="predicted"/>
<feature type="region of interest" description="Disordered" evidence="1">
    <location>
        <begin position="31"/>
        <end position="85"/>
    </location>
</feature>
<sequence>MTTPCEHGITAAPHAEQVKFNLLLSTVKLQRHTNAPNRATQDFRRPQEGDRRPRWWLSAAPSLTPGGSWPPQGGSTITISDTPSATGNRLLASATAMRPQQVQAAAIVTAADCELVQGAQPNLAST</sequence>
<dbReference type="Proteomes" id="UP001066276">
    <property type="component" value="Chromosome 6"/>
</dbReference>
<keyword evidence="3" id="KW-1185">Reference proteome</keyword>
<accession>A0AAV7QE81</accession>
<evidence type="ECO:0000313" key="3">
    <source>
        <dbReference type="Proteomes" id="UP001066276"/>
    </source>
</evidence>
<name>A0AAV7QE81_PLEWA</name>
<dbReference type="AlphaFoldDB" id="A0AAV7QE81"/>
<gene>
    <name evidence="2" type="ORF">NDU88_004357</name>
</gene>